<evidence type="ECO:0000256" key="2">
    <source>
        <dbReference type="SAM" id="Phobius"/>
    </source>
</evidence>
<keyword evidence="2" id="KW-1133">Transmembrane helix</keyword>
<organism evidence="3 4">
    <name type="scientific">Durusdinium trenchii</name>
    <dbReference type="NCBI Taxonomy" id="1381693"/>
    <lineage>
        <taxon>Eukaryota</taxon>
        <taxon>Sar</taxon>
        <taxon>Alveolata</taxon>
        <taxon>Dinophyceae</taxon>
        <taxon>Suessiales</taxon>
        <taxon>Symbiodiniaceae</taxon>
        <taxon>Durusdinium</taxon>
    </lineage>
</organism>
<keyword evidence="2" id="KW-0812">Transmembrane</keyword>
<evidence type="ECO:0000313" key="3">
    <source>
        <dbReference type="EMBL" id="CAK9003231.1"/>
    </source>
</evidence>
<evidence type="ECO:0000313" key="4">
    <source>
        <dbReference type="Proteomes" id="UP001642464"/>
    </source>
</evidence>
<comment type="caution">
    <text evidence="3">The sequence shown here is derived from an EMBL/GenBank/DDBJ whole genome shotgun (WGS) entry which is preliminary data.</text>
</comment>
<accession>A0ABP0IKW0</accession>
<sequence length="843" mass="94324">MDSVDVNAWATRNQCDHLYHTPYFIGHVASSATDCTEACPMTTYPDNFQVCHACTVAGCQSCSKEGCEECILPATRILLQPDDFFGGHSESQCFSIFIFLHLAFVLFCLTSSVLILLRFLCLSCGSAKSPGALEHCLAHRRRAKVRNYHVPGNVLYSFSTNVQRENVSGLGLALYFRHVAFQGLLSFFLIALSAAGHFLPELTHESAFLPRLIPPDKLGLAQDLHALALYVFCFVATVRWLFTQGRAARAEYEEVPHLADYALFAEGFPKSARTPHEVKAFFESILGFEIEGVSIAYDVSEELDFIEDRTHKAVEQADAHLGVYPAELSDLRESFGESQDGYVLDGLVSCGEAVVVFSREEDREFCLRRFAEIRRQVQSDVTEEADTDEESQALLGKSRPSRGSKGAKGRSKSSLSSAMLFRGKFPITVSEASGLLAPDPCDIIWENFQVQGGLKMSRVVLTLLSGLLFVLVLAAVMFAPSVLSAMSYTDIEAPSLAQIRLKWLEQLSMASLTALGNRVLAVSMRSAAEASGFVQKANEDSVFVLCSYLMVVANSVAPLLVAQLVAMNEDLQVTPQLATEWIFYQLTVSILITEILYVLYPAWTYWSGYFFVRQSKYITVREGQPALTSAEFPVAQRYVDTLLTVTMVFVMLVVDHQSIFTIGGEILMFLYGIYMYLIDKYFFLRVNRQTYYTSSLLDLTVHYLWAIPMCLLVLLPVRQLDSYFHQAWIKYCVVVGVVVLYLVMVRICQACNQPRRELTDVPYVEVASILPCNYFNTNHAHVLRTLHFPSIVIPPVYPHLPGKEYLHGGQFADYDDSVRLRETLLLLAKGPFKGLDDFGNPQD</sequence>
<feature type="compositionally biased region" description="Basic residues" evidence="1">
    <location>
        <begin position="399"/>
        <end position="411"/>
    </location>
</feature>
<dbReference type="Proteomes" id="UP001642464">
    <property type="component" value="Unassembled WGS sequence"/>
</dbReference>
<reference evidence="3 4" key="1">
    <citation type="submission" date="2024-02" db="EMBL/GenBank/DDBJ databases">
        <authorList>
            <person name="Chen Y."/>
            <person name="Shah S."/>
            <person name="Dougan E. K."/>
            <person name="Thang M."/>
            <person name="Chan C."/>
        </authorList>
    </citation>
    <scope>NUCLEOTIDE SEQUENCE [LARGE SCALE GENOMIC DNA]</scope>
</reference>
<protein>
    <submittedName>
        <fullName evidence="3">Uncharacterized protein</fullName>
    </submittedName>
</protein>
<feature type="transmembrane region" description="Helical" evidence="2">
    <location>
        <begin position="224"/>
        <end position="242"/>
    </location>
</feature>
<feature type="transmembrane region" description="Helical" evidence="2">
    <location>
        <begin position="542"/>
        <end position="562"/>
    </location>
</feature>
<dbReference type="EMBL" id="CAXAMM010004335">
    <property type="protein sequence ID" value="CAK9003231.1"/>
    <property type="molecule type" value="Genomic_DNA"/>
</dbReference>
<feature type="transmembrane region" description="Helical" evidence="2">
    <location>
        <begin position="666"/>
        <end position="684"/>
    </location>
</feature>
<feature type="transmembrane region" description="Helical" evidence="2">
    <location>
        <begin position="696"/>
        <end position="716"/>
    </location>
</feature>
<dbReference type="PANTHER" id="PTHR13018">
    <property type="entry name" value="PROBABLE MEMBRANE PROTEIN DUF221-RELATED"/>
    <property type="match status" value="1"/>
</dbReference>
<keyword evidence="4" id="KW-1185">Reference proteome</keyword>
<feature type="transmembrane region" description="Helical" evidence="2">
    <location>
        <begin position="179"/>
        <end position="199"/>
    </location>
</feature>
<feature type="region of interest" description="Disordered" evidence="1">
    <location>
        <begin position="379"/>
        <end position="411"/>
    </location>
</feature>
<keyword evidence="2" id="KW-0472">Membrane</keyword>
<feature type="transmembrane region" description="Helical" evidence="2">
    <location>
        <begin position="728"/>
        <end position="748"/>
    </location>
</feature>
<feature type="transmembrane region" description="Helical" evidence="2">
    <location>
        <begin position="582"/>
        <end position="606"/>
    </location>
</feature>
<feature type="compositionally biased region" description="Acidic residues" evidence="1">
    <location>
        <begin position="381"/>
        <end position="391"/>
    </location>
</feature>
<evidence type="ECO:0000256" key="1">
    <source>
        <dbReference type="SAM" id="MobiDB-lite"/>
    </source>
</evidence>
<name>A0ABP0IKW0_9DINO</name>
<feature type="transmembrane region" description="Helical" evidence="2">
    <location>
        <begin position="459"/>
        <end position="483"/>
    </location>
</feature>
<dbReference type="PANTHER" id="PTHR13018:SF5">
    <property type="entry name" value="RE44586P"/>
    <property type="match status" value="1"/>
</dbReference>
<proteinExistence type="predicted"/>
<feature type="transmembrane region" description="Helical" evidence="2">
    <location>
        <begin position="94"/>
        <end position="120"/>
    </location>
</feature>
<dbReference type="InterPro" id="IPR045122">
    <property type="entry name" value="Csc1-like"/>
</dbReference>
<gene>
    <name evidence="3" type="ORF">SCF082_LOCUS7650</name>
</gene>